<dbReference type="Proteomes" id="UP001519332">
    <property type="component" value="Unassembled WGS sequence"/>
</dbReference>
<sequence length="393" mass="41853">MRNRERVAAVILAMIASVTIAPAMAADPGPADDSFYVPPTPLPPGAPGDIIRWRLSQAGPVKSTVNAWQVMYRSTNALGQPNAVTGTVLIAKRVNPSTAPIVGLAPGTHGPAFRCAPSRMIDVGAFYEQPALNDMLNAGYAVAITDYEGYMPNPRTTYVVGQSMGHAMIDAIRAAQRLPEAGLSASAKVAFRGYSQGGGAAMWAGEQQPGYAPELNLVGVVGGGVPADLTQVALPLDGKPGFGLLMYSLIGLDAAYPDLRLDSYLNDAGRALVTQMQNDACTLELLVRYKGKRLIDYTTGSPVLTPSWLARVAENKLGTNPINVPVLQYHATNDELVDYSQAQALRNAYCAKGVKLTWKTQATDHITLVYYGNEDAKAFIADRFAGRPPITTC</sequence>
<dbReference type="PIRSF" id="PIRSF029171">
    <property type="entry name" value="Esterase_LipA"/>
    <property type="match status" value="1"/>
</dbReference>
<dbReference type="Gene3D" id="3.40.50.1820">
    <property type="entry name" value="alpha/beta hydrolase"/>
    <property type="match status" value="1"/>
</dbReference>
<reference evidence="2 3" key="1">
    <citation type="submission" date="2021-03" db="EMBL/GenBank/DDBJ databases">
        <title>Sequencing the genomes of 1000 actinobacteria strains.</title>
        <authorList>
            <person name="Klenk H.-P."/>
        </authorList>
    </citation>
    <scope>NUCLEOTIDE SEQUENCE [LARGE SCALE GENOMIC DNA]</scope>
    <source>
        <strain evidence="2 3">DSM 46670</strain>
    </source>
</reference>
<protein>
    <submittedName>
        <fullName evidence="2">Pimeloyl-ACP methyl ester carboxylesterase</fullName>
    </submittedName>
</protein>
<dbReference type="Gene3D" id="1.10.260.130">
    <property type="match status" value="1"/>
</dbReference>
<comment type="caution">
    <text evidence="2">The sequence shown here is derived from an EMBL/GenBank/DDBJ whole genome shotgun (WGS) entry which is preliminary data.</text>
</comment>
<name>A0ABS4U1M3_9PSEU</name>
<organism evidence="2 3">
    <name type="scientific">Kibdelosporangium banguiense</name>
    <dbReference type="NCBI Taxonomy" id="1365924"/>
    <lineage>
        <taxon>Bacteria</taxon>
        <taxon>Bacillati</taxon>
        <taxon>Actinomycetota</taxon>
        <taxon>Actinomycetes</taxon>
        <taxon>Pseudonocardiales</taxon>
        <taxon>Pseudonocardiaceae</taxon>
        <taxon>Kibdelosporangium</taxon>
    </lineage>
</organism>
<feature type="chain" id="PRO_5046897800" evidence="1">
    <location>
        <begin position="26"/>
        <end position="393"/>
    </location>
</feature>
<evidence type="ECO:0000313" key="2">
    <source>
        <dbReference type="EMBL" id="MBP2330561.1"/>
    </source>
</evidence>
<dbReference type="PANTHER" id="PTHR34853">
    <property type="match status" value="1"/>
</dbReference>
<keyword evidence="3" id="KW-1185">Reference proteome</keyword>
<dbReference type="SUPFAM" id="SSF53474">
    <property type="entry name" value="alpha/beta-Hydrolases"/>
    <property type="match status" value="1"/>
</dbReference>
<feature type="signal peptide" evidence="1">
    <location>
        <begin position="1"/>
        <end position="25"/>
    </location>
</feature>
<dbReference type="Pfam" id="PF03583">
    <property type="entry name" value="LIP"/>
    <property type="match status" value="1"/>
</dbReference>
<proteinExistence type="predicted"/>
<gene>
    <name evidence="2" type="ORF">JOF56_010946</name>
</gene>
<accession>A0ABS4U1M3</accession>
<dbReference type="InterPro" id="IPR029058">
    <property type="entry name" value="AB_hydrolase_fold"/>
</dbReference>
<dbReference type="EMBL" id="JAGINW010000001">
    <property type="protein sequence ID" value="MBP2330561.1"/>
    <property type="molecule type" value="Genomic_DNA"/>
</dbReference>
<evidence type="ECO:0000313" key="3">
    <source>
        <dbReference type="Proteomes" id="UP001519332"/>
    </source>
</evidence>
<dbReference type="RefSeq" id="WP_209647157.1">
    <property type="nucleotide sequence ID" value="NZ_JAGINW010000001.1"/>
</dbReference>
<keyword evidence="1" id="KW-0732">Signal</keyword>
<dbReference type="PANTHER" id="PTHR34853:SF1">
    <property type="entry name" value="LIPASE 5"/>
    <property type="match status" value="1"/>
</dbReference>
<evidence type="ECO:0000256" key="1">
    <source>
        <dbReference type="SAM" id="SignalP"/>
    </source>
</evidence>
<dbReference type="InterPro" id="IPR005152">
    <property type="entry name" value="Lipase_secreted"/>
</dbReference>